<dbReference type="EMBL" id="CAJVPU010019601">
    <property type="protein sequence ID" value="CAG8672429.1"/>
    <property type="molecule type" value="Genomic_DNA"/>
</dbReference>
<accession>A0ACA9NSC9</accession>
<dbReference type="Proteomes" id="UP000789702">
    <property type="component" value="Unassembled WGS sequence"/>
</dbReference>
<evidence type="ECO:0000313" key="1">
    <source>
        <dbReference type="EMBL" id="CAG8672429.1"/>
    </source>
</evidence>
<reference evidence="1" key="1">
    <citation type="submission" date="2021-06" db="EMBL/GenBank/DDBJ databases">
        <authorList>
            <person name="Kallberg Y."/>
            <person name="Tangrot J."/>
            <person name="Rosling A."/>
        </authorList>
    </citation>
    <scope>NUCLEOTIDE SEQUENCE</scope>
    <source>
        <strain evidence="1">IL203A</strain>
    </source>
</reference>
<gene>
    <name evidence="1" type="ORF">DHETER_LOCUS10244</name>
</gene>
<proteinExistence type="predicted"/>
<feature type="non-terminal residue" evidence="1">
    <location>
        <position position="1"/>
    </location>
</feature>
<comment type="caution">
    <text evidence="1">The sequence shown here is derived from an EMBL/GenBank/DDBJ whole genome shotgun (WGS) entry which is preliminary data.</text>
</comment>
<sequence>VSNPDELWEVIQKVWVKMDIKNLNKLIESIPQQVIDVFNTKGGYTKW</sequence>
<protein>
    <submittedName>
        <fullName evidence="1">11860_t:CDS:1</fullName>
    </submittedName>
</protein>
<organism evidence="1 2">
    <name type="scientific">Dentiscutata heterogama</name>
    <dbReference type="NCBI Taxonomy" id="1316150"/>
    <lineage>
        <taxon>Eukaryota</taxon>
        <taxon>Fungi</taxon>
        <taxon>Fungi incertae sedis</taxon>
        <taxon>Mucoromycota</taxon>
        <taxon>Glomeromycotina</taxon>
        <taxon>Glomeromycetes</taxon>
        <taxon>Diversisporales</taxon>
        <taxon>Gigasporaceae</taxon>
        <taxon>Dentiscutata</taxon>
    </lineage>
</organism>
<evidence type="ECO:0000313" key="2">
    <source>
        <dbReference type="Proteomes" id="UP000789702"/>
    </source>
</evidence>
<name>A0ACA9NSC9_9GLOM</name>
<keyword evidence="2" id="KW-1185">Reference proteome</keyword>